<dbReference type="InterPro" id="IPR039123">
    <property type="entry name" value="PPTC7"/>
</dbReference>
<dbReference type="EMBL" id="ML002212">
    <property type="protein sequence ID" value="RKP40366.1"/>
    <property type="molecule type" value="Genomic_DNA"/>
</dbReference>
<keyword evidence="1" id="KW-0904">Protein phosphatase</keyword>
<dbReference type="PANTHER" id="PTHR12320">
    <property type="entry name" value="PROTEIN PHOSPHATASE 2C"/>
    <property type="match status" value="1"/>
</dbReference>
<dbReference type="GO" id="GO:0004722">
    <property type="term" value="F:protein serine/threonine phosphatase activity"/>
    <property type="evidence" value="ECO:0007669"/>
    <property type="project" value="UniProtKB-EC"/>
</dbReference>
<comment type="cofactor">
    <cofactor evidence="1">
        <name>Mn(2+)</name>
        <dbReference type="ChEBI" id="CHEBI:29035"/>
    </cofactor>
</comment>
<dbReference type="InterPro" id="IPR036457">
    <property type="entry name" value="PPM-type-like_dom_sf"/>
</dbReference>
<keyword evidence="1" id="KW-0460">Magnesium</keyword>
<dbReference type="GO" id="GO:0046872">
    <property type="term" value="F:metal ion binding"/>
    <property type="evidence" value="ECO:0007669"/>
    <property type="project" value="UniProtKB-UniRule"/>
</dbReference>
<reference evidence="4" key="1">
    <citation type="journal article" date="2018" name="Nat. Microbiol.">
        <title>Leveraging single-cell genomics to expand the fungal tree of life.</title>
        <authorList>
            <person name="Ahrendt S.R."/>
            <person name="Quandt C.A."/>
            <person name="Ciobanu D."/>
            <person name="Clum A."/>
            <person name="Salamov A."/>
            <person name="Andreopoulos B."/>
            <person name="Cheng J.F."/>
            <person name="Woyke T."/>
            <person name="Pelin A."/>
            <person name="Henrissat B."/>
            <person name="Reynolds N.K."/>
            <person name="Benny G.L."/>
            <person name="Smith M.E."/>
            <person name="James T.Y."/>
            <person name="Grigoriev I.V."/>
        </authorList>
    </citation>
    <scope>NUCLEOTIDE SEQUENCE [LARGE SCALE GENOMIC DNA]</scope>
    <source>
        <strain evidence="4">RSA 468</strain>
    </source>
</reference>
<keyword evidence="4" id="KW-1185">Reference proteome</keyword>
<name>A0A4Q0A2L2_9FUNG</name>
<dbReference type="SMART" id="SM00332">
    <property type="entry name" value="PP2Cc"/>
    <property type="match status" value="1"/>
</dbReference>
<evidence type="ECO:0000313" key="4">
    <source>
        <dbReference type="Proteomes" id="UP000268162"/>
    </source>
</evidence>
<organism evidence="3 4">
    <name type="scientific">Dimargaris cristalligena</name>
    <dbReference type="NCBI Taxonomy" id="215637"/>
    <lineage>
        <taxon>Eukaryota</taxon>
        <taxon>Fungi</taxon>
        <taxon>Fungi incertae sedis</taxon>
        <taxon>Zoopagomycota</taxon>
        <taxon>Kickxellomycotina</taxon>
        <taxon>Dimargaritomycetes</taxon>
        <taxon>Dimargaritales</taxon>
        <taxon>Dimargaritaceae</taxon>
        <taxon>Dimargaris</taxon>
    </lineage>
</organism>
<dbReference type="PROSITE" id="PS51746">
    <property type="entry name" value="PPM_2"/>
    <property type="match status" value="1"/>
</dbReference>
<gene>
    <name evidence="3" type="ORF">BJ085DRAFT_37659</name>
</gene>
<keyword evidence="1" id="KW-0464">Manganese</keyword>
<feature type="domain" description="PPM-type phosphatase" evidence="2">
    <location>
        <begin position="41"/>
        <end position="270"/>
    </location>
</feature>
<comment type="catalytic activity">
    <reaction evidence="1">
        <text>O-phospho-L-threonyl-[protein] + H2O = L-threonyl-[protein] + phosphate</text>
        <dbReference type="Rhea" id="RHEA:47004"/>
        <dbReference type="Rhea" id="RHEA-COMP:11060"/>
        <dbReference type="Rhea" id="RHEA-COMP:11605"/>
        <dbReference type="ChEBI" id="CHEBI:15377"/>
        <dbReference type="ChEBI" id="CHEBI:30013"/>
        <dbReference type="ChEBI" id="CHEBI:43474"/>
        <dbReference type="ChEBI" id="CHEBI:61977"/>
        <dbReference type="EC" id="3.1.3.16"/>
    </reaction>
</comment>
<comment type="cofactor">
    <cofactor evidence="1">
        <name>Mg(2+)</name>
        <dbReference type="ChEBI" id="CHEBI:18420"/>
    </cofactor>
</comment>
<keyword evidence="1" id="KW-0378">Hydrolase</keyword>
<dbReference type="STRING" id="215637.A0A4Q0A2L2"/>
<dbReference type="Pfam" id="PF13672">
    <property type="entry name" value="PP2C_2"/>
    <property type="match status" value="1"/>
</dbReference>
<dbReference type="InterPro" id="IPR001932">
    <property type="entry name" value="PPM-type_phosphatase-like_dom"/>
</dbReference>
<dbReference type="Proteomes" id="UP000268162">
    <property type="component" value="Unassembled WGS sequence"/>
</dbReference>
<accession>A0A4Q0A2L2</accession>
<dbReference type="SUPFAM" id="SSF81606">
    <property type="entry name" value="PP2C-like"/>
    <property type="match status" value="1"/>
</dbReference>
<evidence type="ECO:0000313" key="3">
    <source>
        <dbReference type="EMBL" id="RKP40366.1"/>
    </source>
</evidence>
<dbReference type="PANTHER" id="PTHR12320:SF1">
    <property type="entry name" value="PROTEIN PHOSPHATASE PTC7 HOMOLOG"/>
    <property type="match status" value="1"/>
</dbReference>
<evidence type="ECO:0000259" key="2">
    <source>
        <dbReference type="PROSITE" id="PS51746"/>
    </source>
</evidence>
<proteinExistence type="inferred from homology"/>
<evidence type="ECO:0000256" key="1">
    <source>
        <dbReference type="RuleBase" id="RU366020"/>
    </source>
</evidence>
<dbReference type="Gene3D" id="3.60.40.10">
    <property type="entry name" value="PPM-type phosphatase domain"/>
    <property type="match status" value="1"/>
</dbReference>
<sequence length="351" mass="38264">MRSILATAWHSKARLSKVVKPKVDLPKAIVSEITSTSTSNYFPLDSVKAGEDALFHSRHAASGQIAFGVADGVGGWTESGVDPSLFSRMLLKNISSNINSTEAEQWSELNPLKLLQASHQRIIDEGDPEYGGSTATIGTFDPTSGALSVLQLGDSTFALFGRRSELTFASEEQTHGFNFPYQLTALPAAQLQAMAGRLDKPQDGLQRQIQLQPDDIILIGTDGVFDNLYTDDILSVIREQLSDNRVAEVLKQHQQAVASGSSSSAVVAEAPGSLNAETVDQLETQCLANVARSINDLAVHRSLLTRYMSPFAKRAKEARLQFNSGKIDDVSLVMLWWQPQMFAKFLPQSKL</sequence>
<keyword evidence="1" id="KW-0479">Metal-binding</keyword>
<comment type="catalytic activity">
    <reaction evidence="1">
        <text>O-phospho-L-seryl-[protein] + H2O = L-seryl-[protein] + phosphate</text>
        <dbReference type="Rhea" id="RHEA:20629"/>
        <dbReference type="Rhea" id="RHEA-COMP:9863"/>
        <dbReference type="Rhea" id="RHEA-COMP:11604"/>
        <dbReference type="ChEBI" id="CHEBI:15377"/>
        <dbReference type="ChEBI" id="CHEBI:29999"/>
        <dbReference type="ChEBI" id="CHEBI:43474"/>
        <dbReference type="ChEBI" id="CHEBI:83421"/>
        <dbReference type="EC" id="3.1.3.16"/>
    </reaction>
</comment>
<dbReference type="EC" id="3.1.3.16" evidence="1"/>
<dbReference type="SMART" id="SM00331">
    <property type="entry name" value="PP2C_SIG"/>
    <property type="match status" value="1"/>
</dbReference>
<dbReference type="AlphaFoldDB" id="A0A4Q0A2L2"/>
<protein>
    <recommendedName>
        <fullName evidence="1">Protein phosphatase</fullName>
        <ecNumber evidence="1">3.1.3.16</ecNumber>
    </recommendedName>
</protein>
<comment type="similarity">
    <text evidence="1">Belongs to the PP2C family.</text>
</comment>